<dbReference type="Proteomes" id="UP000423641">
    <property type="component" value="Unassembled WGS sequence"/>
</dbReference>
<evidence type="ECO:0000313" key="9">
    <source>
        <dbReference type="EMBL" id="KAB0613723.1"/>
    </source>
</evidence>
<dbReference type="Gene3D" id="3.40.50.150">
    <property type="entry name" value="Vaccinia Virus protein VP39"/>
    <property type="match status" value="1"/>
</dbReference>
<keyword evidence="2 7" id="KW-0489">Methyltransferase</keyword>
<evidence type="ECO:0000256" key="8">
    <source>
        <dbReference type="RuleBase" id="RU000416"/>
    </source>
</evidence>
<dbReference type="EC" id="2.1.1.37" evidence="1"/>
<gene>
    <name evidence="9" type="ORF">F7P66_03340</name>
</gene>
<comment type="similarity">
    <text evidence="7 8">Belongs to the class I-like SAM-binding methyltransferase superfamily. C5-methyltransferase family.</text>
</comment>
<dbReference type="GeneID" id="56510919"/>
<dbReference type="InterPro" id="IPR001525">
    <property type="entry name" value="C5_MeTfrase"/>
</dbReference>
<evidence type="ECO:0000256" key="7">
    <source>
        <dbReference type="PROSITE-ProRule" id="PRU01016"/>
    </source>
</evidence>
<accession>A0AAV6EGH6</accession>
<evidence type="ECO:0000256" key="3">
    <source>
        <dbReference type="ARBA" id="ARBA00022679"/>
    </source>
</evidence>
<dbReference type="Gene3D" id="3.90.120.10">
    <property type="entry name" value="DNA Methylase, subunit A, domain 2"/>
    <property type="match status" value="1"/>
</dbReference>
<dbReference type="PANTHER" id="PTHR10629">
    <property type="entry name" value="CYTOSINE-SPECIFIC METHYLTRANSFERASE"/>
    <property type="match status" value="1"/>
</dbReference>
<evidence type="ECO:0000256" key="4">
    <source>
        <dbReference type="ARBA" id="ARBA00022691"/>
    </source>
</evidence>
<dbReference type="AlphaFoldDB" id="A0AAV6EGH6"/>
<evidence type="ECO:0000256" key="1">
    <source>
        <dbReference type="ARBA" id="ARBA00011975"/>
    </source>
</evidence>
<dbReference type="GO" id="GO:0003886">
    <property type="term" value="F:DNA (cytosine-5-)-methyltransferase activity"/>
    <property type="evidence" value="ECO:0007669"/>
    <property type="project" value="UniProtKB-EC"/>
</dbReference>
<dbReference type="EMBL" id="VZON01000002">
    <property type="protein sequence ID" value="KAB0613723.1"/>
    <property type="molecule type" value="Genomic_DNA"/>
</dbReference>
<feature type="active site" evidence="7">
    <location>
        <position position="72"/>
    </location>
</feature>
<comment type="catalytic activity">
    <reaction evidence="6">
        <text>a 2'-deoxycytidine in DNA + S-adenosyl-L-methionine = a 5-methyl-2'-deoxycytidine in DNA + S-adenosyl-L-homocysteine + H(+)</text>
        <dbReference type="Rhea" id="RHEA:13681"/>
        <dbReference type="Rhea" id="RHEA-COMP:11369"/>
        <dbReference type="Rhea" id="RHEA-COMP:11370"/>
        <dbReference type="ChEBI" id="CHEBI:15378"/>
        <dbReference type="ChEBI" id="CHEBI:57856"/>
        <dbReference type="ChEBI" id="CHEBI:59789"/>
        <dbReference type="ChEBI" id="CHEBI:85452"/>
        <dbReference type="ChEBI" id="CHEBI:85454"/>
        <dbReference type="EC" id="2.1.1.37"/>
    </reaction>
</comment>
<dbReference type="CDD" id="cd00315">
    <property type="entry name" value="Cyt_C5_DNA_methylase"/>
    <property type="match status" value="1"/>
</dbReference>
<dbReference type="PANTHER" id="PTHR10629:SF52">
    <property type="entry name" value="DNA (CYTOSINE-5)-METHYLTRANSFERASE 1"/>
    <property type="match status" value="1"/>
</dbReference>
<dbReference type="GO" id="GO:0044027">
    <property type="term" value="P:negative regulation of gene expression via chromosomal CpG island methylation"/>
    <property type="evidence" value="ECO:0007669"/>
    <property type="project" value="TreeGrafter"/>
</dbReference>
<evidence type="ECO:0000256" key="6">
    <source>
        <dbReference type="ARBA" id="ARBA00047422"/>
    </source>
</evidence>
<keyword evidence="4 7" id="KW-0949">S-adenosyl-L-methionine</keyword>
<dbReference type="NCBIfam" id="TIGR00675">
    <property type="entry name" value="dcm"/>
    <property type="match status" value="1"/>
</dbReference>
<dbReference type="PRINTS" id="PR00105">
    <property type="entry name" value="C5METTRFRASE"/>
</dbReference>
<dbReference type="SUPFAM" id="SSF53335">
    <property type="entry name" value="S-adenosyl-L-methionine-dependent methyltransferases"/>
    <property type="match status" value="1"/>
</dbReference>
<evidence type="ECO:0000256" key="5">
    <source>
        <dbReference type="ARBA" id="ARBA00022747"/>
    </source>
</evidence>
<comment type="caution">
    <text evidence="9">The sequence shown here is derived from an EMBL/GenBank/DDBJ whole genome shotgun (WGS) entry which is preliminary data.</text>
</comment>
<sequence length="318" mass="35757">MPRVISLFSGCGGLDLGFLKADFEVIFANDIDSDACKTYEKNLKHKIKCLDIYKLDTTEIPNADILIGGFPCLGFTVANGKNRDLNSKYNSLYLQYARVLKAKQPKCFLVENVVGIKAGEKFAENFENAILKSFKDCGYRVKFKILNASDFLVAQNRRRVIILGVRNDVKGEINFPKPFEKKFTLFDAIGDLSENFDENVPNHTGSAHGVKINGYVGNRILDWQKPSPTITGRGSRSGGAVIHPHPNLKRRLSVRECARLQSFPDDFIFLGSNSACYAHIGNAVAPLFAFFIANEFREFFGLKKIDIKKIKWNLPYLK</sequence>
<dbReference type="InterPro" id="IPR029063">
    <property type="entry name" value="SAM-dependent_MTases_sf"/>
</dbReference>
<dbReference type="GO" id="GO:0003677">
    <property type="term" value="F:DNA binding"/>
    <property type="evidence" value="ECO:0007669"/>
    <property type="project" value="TreeGrafter"/>
</dbReference>
<protein>
    <recommendedName>
        <fullName evidence="1">DNA (cytosine-5-)-methyltransferase</fullName>
        <ecNumber evidence="1">2.1.1.37</ecNumber>
    </recommendedName>
</protein>
<reference evidence="9 10" key="1">
    <citation type="submission" date="2019-09" db="EMBL/GenBank/DDBJ databases">
        <title>Draft genome sequences of 48 bacterial type strains from the CCUG.</title>
        <authorList>
            <person name="Tunovic T."/>
            <person name="Pineiro-Iglesias B."/>
            <person name="Unosson C."/>
            <person name="Inganas E."/>
            <person name="Ohlen M."/>
            <person name="Cardew S."/>
            <person name="Jensie-Markopoulos S."/>
            <person name="Salva-Serra F."/>
            <person name="Jaen-Luchoro D."/>
            <person name="Karlsson R."/>
            <person name="Svensson-Stadler L."/>
            <person name="Chun J."/>
            <person name="Moore E."/>
        </authorList>
    </citation>
    <scope>NUCLEOTIDE SEQUENCE [LARGE SCALE GENOMIC DNA]</scope>
    <source>
        <strain evidence="9 10">CCUG 34538</strain>
    </source>
</reference>
<name>A0AAV6EGH6_CAMHY</name>
<dbReference type="InterPro" id="IPR050390">
    <property type="entry name" value="C5-Methyltransferase"/>
</dbReference>
<keyword evidence="3 7" id="KW-0808">Transferase</keyword>
<dbReference type="PROSITE" id="PS51679">
    <property type="entry name" value="SAM_MT_C5"/>
    <property type="match status" value="1"/>
</dbReference>
<dbReference type="RefSeq" id="WP_112000090.1">
    <property type="nucleotide sequence ID" value="NZ_CP053828.1"/>
</dbReference>
<proteinExistence type="inferred from homology"/>
<keyword evidence="5" id="KW-0680">Restriction system</keyword>
<dbReference type="GO" id="GO:0009307">
    <property type="term" value="P:DNA restriction-modification system"/>
    <property type="evidence" value="ECO:0007669"/>
    <property type="project" value="UniProtKB-KW"/>
</dbReference>
<evidence type="ECO:0000256" key="2">
    <source>
        <dbReference type="ARBA" id="ARBA00022603"/>
    </source>
</evidence>
<dbReference type="GO" id="GO:0032259">
    <property type="term" value="P:methylation"/>
    <property type="evidence" value="ECO:0007669"/>
    <property type="project" value="UniProtKB-KW"/>
</dbReference>
<organism evidence="9 10">
    <name type="scientific">Campylobacter hyointestinalis subsp. lawsonii</name>
    <dbReference type="NCBI Taxonomy" id="91353"/>
    <lineage>
        <taxon>Bacteria</taxon>
        <taxon>Pseudomonadati</taxon>
        <taxon>Campylobacterota</taxon>
        <taxon>Epsilonproteobacteria</taxon>
        <taxon>Campylobacterales</taxon>
        <taxon>Campylobacteraceae</taxon>
        <taxon>Campylobacter</taxon>
    </lineage>
</organism>
<dbReference type="Pfam" id="PF00145">
    <property type="entry name" value="DNA_methylase"/>
    <property type="match status" value="1"/>
</dbReference>
<evidence type="ECO:0000313" key="10">
    <source>
        <dbReference type="Proteomes" id="UP000423641"/>
    </source>
</evidence>